<dbReference type="GO" id="GO:0016887">
    <property type="term" value="F:ATP hydrolysis activity"/>
    <property type="evidence" value="ECO:0007669"/>
    <property type="project" value="InterPro"/>
</dbReference>
<accession>A0A6J4U036</accession>
<evidence type="ECO:0000256" key="3">
    <source>
        <dbReference type="ARBA" id="ARBA00022840"/>
    </source>
</evidence>
<dbReference type="PANTHER" id="PTHR42939">
    <property type="entry name" value="ABC TRANSPORTER ATP-BINDING PROTEIN ALBC-RELATED"/>
    <property type="match status" value="1"/>
</dbReference>
<sequence>MNVHVSDQSNAPAVLEARGLTKLFGSVKALDALDLSVAAGEVVCLLGANGAGKSTTMNLFLGFLTPSAGEARVLGASVHADPAAARAALGYVAEVVSLYPSLTGAENLSFFHELSGRPPLPRDRRDALLDEVDFPRAALDRPVGTYSKGMRQKLGLAIAVAKEARGILLDEPLSGLDPKAANDIVAVLRRLADGGVALLVSTHDLFRAKEVANWIGIMSHGRMIDRVDAAGLSAPDLERLYLTHMAERAAA</sequence>
<evidence type="ECO:0000256" key="2">
    <source>
        <dbReference type="ARBA" id="ARBA00022741"/>
    </source>
</evidence>
<dbReference type="PROSITE" id="PS50893">
    <property type="entry name" value="ABC_TRANSPORTER_2"/>
    <property type="match status" value="1"/>
</dbReference>
<evidence type="ECO:0000256" key="1">
    <source>
        <dbReference type="ARBA" id="ARBA00022448"/>
    </source>
</evidence>
<protein>
    <recommendedName>
        <fullName evidence="4">ABC transporter domain-containing protein</fullName>
    </recommendedName>
</protein>
<evidence type="ECO:0000313" key="5">
    <source>
        <dbReference type="EMBL" id="CAA9536848.1"/>
    </source>
</evidence>
<evidence type="ECO:0000259" key="4">
    <source>
        <dbReference type="PROSITE" id="PS50893"/>
    </source>
</evidence>
<dbReference type="EMBL" id="CADCVX010000599">
    <property type="protein sequence ID" value="CAA9536848.1"/>
    <property type="molecule type" value="Genomic_DNA"/>
</dbReference>
<dbReference type="InterPro" id="IPR003439">
    <property type="entry name" value="ABC_transporter-like_ATP-bd"/>
</dbReference>
<gene>
    <name evidence="5" type="ORF">AVDCRST_MAG91-3456</name>
</gene>
<dbReference type="Gene3D" id="3.40.50.300">
    <property type="entry name" value="P-loop containing nucleotide triphosphate hydrolases"/>
    <property type="match status" value="1"/>
</dbReference>
<dbReference type="SUPFAM" id="SSF52540">
    <property type="entry name" value="P-loop containing nucleoside triphosphate hydrolases"/>
    <property type="match status" value="1"/>
</dbReference>
<keyword evidence="2" id="KW-0547">Nucleotide-binding</keyword>
<dbReference type="InterPro" id="IPR027417">
    <property type="entry name" value="P-loop_NTPase"/>
</dbReference>
<reference evidence="5" key="1">
    <citation type="submission" date="2020-02" db="EMBL/GenBank/DDBJ databases">
        <authorList>
            <person name="Meier V. D."/>
        </authorList>
    </citation>
    <scope>NUCLEOTIDE SEQUENCE</scope>
    <source>
        <strain evidence="5">AVDCRST_MAG91</strain>
    </source>
</reference>
<dbReference type="SMART" id="SM00382">
    <property type="entry name" value="AAA"/>
    <property type="match status" value="1"/>
</dbReference>
<name>A0A6J4U036_9SPHN</name>
<dbReference type="PANTHER" id="PTHR42939:SF1">
    <property type="entry name" value="ABC TRANSPORTER ATP-BINDING PROTEIN ALBC-RELATED"/>
    <property type="match status" value="1"/>
</dbReference>
<dbReference type="InterPro" id="IPR003593">
    <property type="entry name" value="AAA+_ATPase"/>
</dbReference>
<organism evidence="5">
    <name type="scientific">uncultured Sphingomonadaceae bacterium</name>
    <dbReference type="NCBI Taxonomy" id="169976"/>
    <lineage>
        <taxon>Bacteria</taxon>
        <taxon>Pseudomonadati</taxon>
        <taxon>Pseudomonadota</taxon>
        <taxon>Alphaproteobacteria</taxon>
        <taxon>Sphingomonadales</taxon>
        <taxon>Sphingomonadaceae</taxon>
        <taxon>environmental samples</taxon>
    </lineage>
</organism>
<dbReference type="CDD" id="cd03230">
    <property type="entry name" value="ABC_DR_subfamily_A"/>
    <property type="match status" value="1"/>
</dbReference>
<dbReference type="GO" id="GO:0005524">
    <property type="term" value="F:ATP binding"/>
    <property type="evidence" value="ECO:0007669"/>
    <property type="project" value="UniProtKB-KW"/>
</dbReference>
<dbReference type="PROSITE" id="PS00211">
    <property type="entry name" value="ABC_TRANSPORTER_1"/>
    <property type="match status" value="1"/>
</dbReference>
<proteinExistence type="predicted"/>
<dbReference type="InterPro" id="IPR051782">
    <property type="entry name" value="ABC_Transporter_VariousFunc"/>
</dbReference>
<dbReference type="AlphaFoldDB" id="A0A6J4U036"/>
<keyword evidence="3" id="KW-0067">ATP-binding</keyword>
<feature type="domain" description="ABC transporter" evidence="4">
    <location>
        <begin position="15"/>
        <end position="245"/>
    </location>
</feature>
<dbReference type="Pfam" id="PF00005">
    <property type="entry name" value="ABC_tran"/>
    <property type="match status" value="1"/>
</dbReference>
<keyword evidence="1" id="KW-0813">Transport</keyword>
<dbReference type="InterPro" id="IPR017871">
    <property type="entry name" value="ABC_transporter-like_CS"/>
</dbReference>